<dbReference type="EMBL" id="JBFXLR010000012">
    <property type="protein sequence ID" value="KAL2854157.1"/>
    <property type="molecule type" value="Genomic_DNA"/>
</dbReference>
<name>A0ABR4KSB7_9EURO</name>
<reference evidence="1 2" key="1">
    <citation type="submission" date="2024-07" db="EMBL/GenBank/DDBJ databases">
        <title>Section-level genome sequencing and comparative genomics of Aspergillus sections Usti and Cavernicolus.</title>
        <authorList>
            <consortium name="Lawrence Berkeley National Laboratory"/>
            <person name="Nybo J.L."/>
            <person name="Vesth T.C."/>
            <person name="Theobald S."/>
            <person name="Frisvad J.C."/>
            <person name="Larsen T.O."/>
            <person name="Kjaerboelling I."/>
            <person name="Rothschild-Mancinelli K."/>
            <person name="Lyhne E.K."/>
            <person name="Kogle M.E."/>
            <person name="Barry K."/>
            <person name="Clum A."/>
            <person name="Na H."/>
            <person name="Ledsgaard L."/>
            <person name="Lin J."/>
            <person name="Lipzen A."/>
            <person name="Kuo A."/>
            <person name="Riley R."/>
            <person name="Mondo S."/>
            <person name="LaButti K."/>
            <person name="Haridas S."/>
            <person name="Pangalinan J."/>
            <person name="Salamov A.A."/>
            <person name="Simmons B.A."/>
            <person name="Magnuson J.K."/>
            <person name="Chen J."/>
            <person name="Drula E."/>
            <person name="Henrissat B."/>
            <person name="Wiebenga A."/>
            <person name="Lubbers R.J."/>
            <person name="Gomes A.C."/>
            <person name="Macurrencykelacurrency M.R."/>
            <person name="Stajich J."/>
            <person name="Grigoriev I.V."/>
            <person name="Mortensen U.H."/>
            <person name="De vries R.P."/>
            <person name="Baker S.E."/>
            <person name="Andersen M.R."/>
        </authorList>
    </citation>
    <scope>NUCLEOTIDE SEQUENCE [LARGE SCALE GENOMIC DNA]</scope>
    <source>
        <strain evidence="1 2">CBS 756.74</strain>
    </source>
</reference>
<dbReference type="GeneID" id="98164282"/>
<accession>A0ABR4KSB7</accession>
<keyword evidence="2" id="KW-1185">Reference proteome</keyword>
<organism evidence="1 2">
    <name type="scientific">Aspergillus pseudodeflectus</name>
    <dbReference type="NCBI Taxonomy" id="176178"/>
    <lineage>
        <taxon>Eukaryota</taxon>
        <taxon>Fungi</taxon>
        <taxon>Dikarya</taxon>
        <taxon>Ascomycota</taxon>
        <taxon>Pezizomycotina</taxon>
        <taxon>Eurotiomycetes</taxon>
        <taxon>Eurotiomycetidae</taxon>
        <taxon>Eurotiales</taxon>
        <taxon>Aspergillaceae</taxon>
        <taxon>Aspergillus</taxon>
        <taxon>Aspergillus subgen. Nidulantes</taxon>
    </lineage>
</organism>
<dbReference type="Proteomes" id="UP001610444">
    <property type="component" value="Unassembled WGS sequence"/>
</dbReference>
<proteinExistence type="predicted"/>
<evidence type="ECO:0000313" key="2">
    <source>
        <dbReference type="Proteomes" id="UP001610444"/>
    </source>
</evidence>
<sequence length="189" mass="20946">MSRADLSCRFCNSFSHNKMSRTLLTGTLEGSSFREQLSNVDGSSGTEPSYLYTTFAATTLEPARWIDCQMVVAVAHHQPKHRMQIRPWLVRLCWLQASGSSSRQQQWLSQQGQLRSSPYLMIGTKPPHLGHVCLTPGQFTAAVTPSIASVAYAPLLQLHFSVCRRRTVGNSLVSDDNLPAVMIDIGIKL</sequence>
<evidence type="ECO:0000313" key="1">
    <source>
        <dbReference type="EMBL" id="KAL2854157.1"/>
    </source>
</evidence>
<gene>
    <name evidence="1" type="ORF">BJX68DRAFT_40327</name>
</gene>
<dbReference type="RefSeq" id="XP_070901322.1">
    <property type="nucleotide sequence ID" value="XM_071049118.1"/>
</dbReference>
<comment type="caution">
    <text evidence="1">The sequence shown here is derived from an EMBL/GenBank/DDBJ whole genome shotgun (WGS) entry which is preliminary data.</text>
</comment>
<protein>
    <submittedName>
        <fullName evidence="1">Uncharacterized protein</fullName>
    </submittedName>
</protein>